<dbReference type="Proteomes" id="UP001596457">
    <property type="component" value="Unassembled WGS sequence"/>
</dbReference>
<feature type="binding site" evidence="10">
    <location>
        <position position="179"/>
    </location>
    <ligand>
        <name>Mg(2+)</name>
        <dbReference type="ChEBI" id="CHEBI:18420"/>
    </ligand>
</feature>
<dbReference type="PRINTS" id="PR00413">
    <property type="entry name" value="HADHALOGNASE"/>
</dbReference>
<evidence type="ECO:0000256" key="5">
    <source>
        <dbReference type="ARBA" id="ARBA00013078"/>
    </source>
</evidence>
<evidence type="ECO:0000256" key="2">
    <source>
        <dbReference type="ARBA" id="ARBA00001946"/>
    </source>
</evidence>
<dbReference type="NCBIfam" id="TIGR01549">
    <property type="entry name" value="HAD-SF-IA-v1"/>
    <property type="match status" value="1"/>
</dbReference>
<comment type="catalytic activity">
    <reaction evidence="1 10">
        <text>2-phosphoglycolate + H2O = glycolate + phosphate</text>
        <dbReference type="Rhea" id="RHEA:14369"/>
        <dbReference type="ChEBI" id="CHEBI:15377"/>
        <dbReference type="ChEBI" id="CHEBI:29805"/>
        <dbReference type="ChEBI" id="CHEBI:43474"/>
        <dbReference type="ChEBI" id="CHEBI:58033"/>
        <dbReference type="EC" id="3.1.3.18"/>
    </reaction>
</comment>
<dbReference type="HAMAP" id="MF_00495">
    <property type="entry name" value="GPH_hydrolase_bact"/>
    <property type="match status" value="1"/>
</dbReference>
<dbReference type="Gene3D" id="1.10.150.240">
    <property type="entry name" value="Putative phosphatase, domain 2"/>
    <property type="match status" value="1"/>
</dbReference>
<keyword evidence="8 10" id="KW-0460">Magnesium</keyword>
<dbReference type="InterPro" id="IPR041492">
    <property type="entry name" value="HAD_2"/>
</dbReference>
<evidence type="ECO:0000256" key="6">
    <source>
        <dbReference type="ARBA" id="ARBA00022723"/>
    </source>
</evidence>
<keyword evidence="9 10" id="KW-0119">Carbohydrate metabolism</keyword>
<dbReference type="Gene3D" id="3.40.50.1000">
    <property type="entry name" value="HAD superfamily/HAD-like"/>
    <property type="match status" value="1"/>
</dbReference>
<feature type="active site" description="Nucleophile" evidence="10">
    <location>
        <position position="17"/>
    </location>
</feature>
<dbReference type="RefSeq" id="WP_382199559.1">
    <property type="nucleotide sequence ID" value="NZ_JBHTBZ010000016.1"/>
</dbReference>
<keyword evidence="6 10" id="KW-0479">Metal-binding</keyword>
<comment type="function">
    <text evidence="10">Specifically catalyzes the dephosphorylation of 2-phosphoglycolate. Is involved in the dissimilation of the intracellular 2-phosphoglycolate formed during the DNA repair of 3'-phosphoglycolate ends, a major class of DNA lesions induced by oxidative stress.</text>
</comment>
<accession>A0ABW2SAV7</accession>
<dbReference type="PANTHER" id="PTHR43434">
    <property type="entry name" value="PHOSPHOGLYCOLATE PHOSPHATASE"/>
    <property type="match status" value="1"/>
</dbReference>
<keyword evidence="12" id="KW-1185">Reference proteome</keyword>
<gene>
    <name evidence="11" type="primary">gph</name>
    <name evidence="11" type="ORF">ACFQU0_07515</name>
</gene>
<evidence type="ECO:0000256" key="1">
    <source>
        <dbReference type="ARBA" id="ARBA00000830"/>
    </source>
</evidence>
<dbReference type="InterPro" id="IPR006439">
    <property type="entry name" value="HAD-SF_hydro_IA"/>
</dbReference>
<dbReference type="Pfam" id="PF13419">
    <property type="entry name" value="HAD_2"/>
    <property type="match status" value="1"/>
</dbReference>
<evidence type="ECO:0000313" key="11">
    <source>
        <dbReference type="EMBL" id="MFC7460277.1"/>
    </source>
</evidence>
<dbReference type="EMBL" id="JBHTBZ010000016">
    <property type="protein sequence ID" value="MFC7460277.1"/>
    <property type="molecule type" value="Genomic_DNA"/>
</dbReference>
<proteinExistence type="inferred from homology"/>
<comment type="cofactor">
    <cofactor evidence="2 10">
        <name>Mg(2+)</name>
        <dbReference type="ChEBI" id="CHEBI:18420"/>
    </cofactor>
</comment>
<dbReference type="SFLD" id="SFLDS00003">
    <property type="entry name" value="Haloacid_Dehalogenase"/>
    <property type="match status" value="1"/>
</dbReference>
<dbReference type="InterPro" id="IPR023198">
    <property type="entry name" value="PGP-like_dom2"/>
</dbReference>
<dbReference type="NCBIfam" id="TIGR01449">
    <property type="entry name" value="PGP_bact"/>
    <property type="match status" value="1"/>
</dbReference>
<protein>
    <recommendedName>
        <fullName evidence="5 10">Phosphoglycolate phosphatase</fullName>
        <shortName evidence="10">PGP</shortName>
        <shortName evidence="10">PGPase</shortName>
        <ecNumber evidence="5 10">3.1.3.18</ecNumber>
    </recommendedName>
</protein>
<sequence length="234" mass="24886">MKPTLRNTSQLQAAIIDLDGTLVDTLGDFVEALNRTLAELHLPALGRAQVERMIGKGSENLLLSAMAHLGEPDPAARLPAAWAAYQRHYLHVNGRFSQVFDGALAGLQALRDAGLPLACVTNKPLAFAQTLLHDKGLAGFFSHVFGGDSFERKKPDPLPLLKTCEALGTAPARTLMVGDSQNDGLAARAAGCPVVLVTYGYNHGEPIAEAPHDALLDSLAQLSQWPGLANVQRA</sequence>
<reference evidence="12" key="1">
    <citation type="journal article" date="2019" name="Int. J. Syst. Evol. Microbiol.">
        <title>The Global Catalogue of Microorganisms (GCM) 10K type strain sequencing project: providing services to taxonomists for standard genome sequencing and annotation.</title>
        <authorList>
            <consortium name="The Broad Institute Genomics Platform"/>
            <consortium name="The Broad Institute Genome Sequencing Center for Infectious Disease"/>
            <person name="Wu L."/>
            <person name="Ma J."/>
        </authorList>
    </citation>
    <scope>NUCLEOTIDE SEQUENCE [LARGE SCALE GENOMIC DNA]</scope>
    <source>
        <strain evidence="12">CCUG 53903</strain>
    </source>
</reference>
<dbReference type="PANTHER" id="PTHR43434:SF1">
    <property type="entry name" value="PHOSPHOGLYCOLATE PHOSPHATASE"/>
    <property type="match status" value="1"/>
</dbReference>
<dbReference type="InterPro" id="IPR023214">
    <property type="entry name" value="HAD_sf"/>
</dbReference>
<dbReference type="GO" id="GO:0008967">
    <property type="term" value="F:phosphoglycolate phosphatase activity"/>
    <property type="evidence" value="ECO:0007669"/>
    <property type="project" value="UniProtKB-EC"/>
</dbReference>
<dbReference type="InterPro" id="IPR037512">
    <property type="entry name" value="PGPase_prok"/>
</dbReference>
<feature type="binding site" evidence="10">
    <location>
        <position position="17"/>
    </location>
    <ligand>
        <name>Mg(2+)</name>
        <dbReference type="ChEBI" id="CHEBI:18420"/>
    </ligand>
</feature>
<dbReference type="SUPFAM" id="SSF56784">
    <property type="entry name" value="HAD-like"/>
    <property type="match status" value="1"/>
</dbReference>
<evidence type="ECO:0000256" key="3">
    <source>
        <dbReference type="ARBA" id="ARBA00004818"/>
    </source>
</evidence>
<evidence type="ECO:0000256" key="8">
    <source>
        <dbReference type="ARBA" id="ARBA00022842"/>
    </source>
</evidence>
<dbReference type="SFLD" id="SFLDG01135">
    <property type="entry name" value="C1.5.6:_HAD__Beta-PGM__Phospha"/>
    <property type="match status" value="1"/>
</dbReference>
<organism evidence="11 12">
    <name type="scientific">Hydrogenophaga defluvii</name>
    <dbReference type="NCBI Taxonomy" id="249410"/>
    <lineage>
        <taxon>Bacteria</taxon>
        <taxon>Pseudomonadati</taxon>
        <taxon>Pseudomonadota</taxon>
        <taxon>Betaproteobacteria</taxon>
        <taxon>Burkholderiales</taxon>
        <taxon>Comamonadaceae</taxon>
        <taxon>Hydrogenophaga</taxon>
    </lineage>
</organism>
<dbReference type="SFLD" id="SFLDG01129">
    <property type="entry name" value="C1.5:_HAD__Beta-PGM__Phosphata"/>
    <property type="match status" value="1"/>
</dbReference>
<name>A0ABW2SAV7_9BURK</name>
<comment type="similarity">
    <text evidence="4 10">Belongs to the HAD-like hydrolase superfamily. CbbY/CbbZ/Gph/YieH family.</text>
</comment>
<keyword evidence="7 10" id="KW-0378">Hydrolase</keyword>
<evidence type="ECO:0000256" key="7">
    <source>
        <dbReference type="ARBA" id="ARBA00022801"/>
    </source>
</evidence>
<comment type="pathway">
    <text evidence="3 10">Organic acid metabolism; glycolate biosynthesis; glycolate from 2-phosphoglycolate: step 1/1.</text>
</comment>
<comment type="caution">
    <text evidence="11">The sequence shown here is derived from an EMBL/GenBank/DDBJ whole genome shotgun (WGS) entry which is preliminary data.</text>
</comment>
<dbReference type="InterPro" id="IPR036412">
    <property type="entry name" value="HAD-like_sf"/>
</dbReference>
<evidence type="ECO:0000313" key="12">
    <source>
        <dbReference type="Proteomes" id="UP001596457"/>
    </source>
</evidence>
<feature type="binding site" evidence="10">
    <location>
        <position position="19"/>
    </location>
    <ligand>
        <name>Mg(2+)</name>
        <dbReference type="ChEBI" id="CHEBI:18420"/>
    </ligand>
</feature>
<evidence type="ECO:0000256" key="9">
    <source>
        <dbReference type="ARBA" id="ARBA00023277"/>
    </source>
</evidence>
<dbReference type="EC" id="3.1.3.18" evidence="5 10"/>
<dbReference type="InterPro" id="IPR050155">
    <property type="entry name" value="HAD-like_hydrolase_sf"/>
</dbReference>
<evidence type="ECO:0000256" key="4">
    <source>
        <dbReference type="ARBA" id="ARBA00006171"/>
    </source>
</evidence>
<evidence type="ECO:0000256" key="10">
    <source>
        <dbReference type="HAMAP-Rule" id="MF_00495"/>
    </source>
</evidence>